<dbReference type="InterPro" id="IPR015424">
    <property type="entry name" value="PyrdxlP-dep_Trfase"/>
</dbReference>
<dbReference type="AlphaFoldDB" id="A0A383ARR8"/>
<dbReference type="InterPro" id="IPR004839">
    <property type="entry name" value="Aminotransferase_I/II_large"/>
</dbReference>
<evidence type="ECO:0000256" key="2">
    <source>
        <dbReference type="ARBA" id="ARBA00007441"/>
    </source>
</evidence>
<evidence type="ECO:0000256" key="5">
    <source>
        <dbReference type="ARBA" id="ARBA00022898"/>
    </source>
</evidence>
<gene>
    <name evidence="7" type="ORF">METZ01_LOCUS463286</name>
</gene>
<dbReference type="EMBL" id="UINC01194375">
    <property type="protein sequence ID" value="SVE10432.1"/>
    <property type="molecule type" value="Genomic_DNA"/>
</dbReference>
<protein>
    <recommendedName>
        <fullName evidence="6">Aminotransferase class I/classII large domain-containing protein</fullName>
    </recommendedName>
</protein>
<dbReference type="InterPro" id="IPR050596">
    <property type="entry name" value="AspAT/PAT-like"/>
</dbReference>
<dbReference type="PANTHER" id="PTHR46383:SF1">
    <property type="entry name" value="ASPARTATE AMINOTRANSFERASE"/>
    <property type="match status" value="1"/>
</dbReference>
<dbReference type="Gene3D" id="3.90.1150.10">
    <property type="entry name" value="Aspartate Aminotransferase, domain 1"/>
    <property type="match status" value="1"/>
</dbReference>
<keyword evidence="5" id="KW-0663">Pyridoxal phosphate</keyword>
<dbReference type="Gene3D" id="3.40.640.10">
    <property type="entry name" value="Type I PLP-dependent aspartate aminotransferase-like (Major domain)"/>
    <property type="match status" value="1"/>
</dbReference>
<dbReference type="Pfam" id="PF00155">
    <property type="entry name" value="Aminotran_1_2"/>
    <property type="match status" value="1"/>
</dbReference>
<accession>A0A383ARR8</accession>
<evidence type="ECO:0000259" key="6">
    <source>
        <dbReference type="Pfam" id="PF00155"/>
    </source>
</evidence>
<dbReference type="GO" id="GO:0008483">
    <property type="term" value="F:transaminase activity"/>
    <property type="evidence" value="ECO:0007669"/>
    <property type="project" value="UniProtKB-KW"/>
</dbReference>
<evidence type="ECO:0000256" key="4">
    <source>
        <dbReference type="ARBA" id="ARBA00022679"/>
    </source>
</evidence>
<evidence type="ECO:0000256" key="1">
    <source>
        <dbReference type="ARBA" id="ARBA00001933"/>
    </source>
</evidence>
<dbReference type="InterPro" id="IPR015421">
    <property type="entry name" value="PyrdxlP-dep_Trfase_major"/>
</dbReference>
<proteinExistence type="inferred from homology"/>
<name>A0A383ARR8_9ZZZZ</name>
<dbReference type="SUPFAM" id="SSF53383">
    <property type="entry name" value="PLP-dependent transferases"/>
    <property type="match status" value="1"/>
</dbReference>
<keyword evidence="4" id="KW-0808">Transferase</keyword>
<dbReference type="PANTHER" id="PTHR46383">
    <property type="entry name" value="ASPARTATE AMINOTRANSFERASE"/>
    <property type="match status" value="1"/>
</dbReference>
<feature type="domain" description="Aminotransferase class I/classII large" evidence="6">
    <location>
        <begin position="30"/>
        <end position="145"/>
    </location>
</feature>
<reference evidence="7" key="1">
    <citation type="submission" date="2018-05" db="EMBL/GenBank/DDBJ databases">
        <authorList>
            <person name="Lanie J.A."/>
            <person name="Ng W.-L."/>
            <person name="Kazmierczak K.M."/>
            <person name="Andrzejewski T.M."/>
            <person name="Davidsen T.M."/>
            <person name="Wayne K.J."/>
            <person name="Tettelin H."/>
            <person name="Glass J.I."/>
            <person name="Rusch D."/>
            <person name="Podicherti R."/>
            <person name="Tsui H.-C.T."/>
            <person name="Winkler M.E."/>
        </authorList>
    </citation>
    <scope>NUCLEOTIDE SEQUENCE</scope>
</reference>
<keyword evidence="3" id="KW-0032">Aminotransferase</keyword>
<dbReference type="InterPro" id="IPR015422">
    <property type="entry name" value="PyrdxlP-dep_Trfase_small"/>
</dbReference>
<comment type="similarity">
    <text evidence="2">Belongs to the class-I pyridoxal-phosphate-dependent aminotransferase family.</text>
</comment>
<dbReference type="GO" id="GO:0006520">
    <property type="term" value="P:amino acid metabolic process"/>
    <property type="evidence" value="ECO:0007669"/>
    <property type="project" value="InterPro"/>
</dbReference>
<feature type="non-terminal residue" evidence="7">
    <location>
        <position position="1"/>
    </location>
</feature>
<dbReference type="GO" id="GO:0030170">
    <property type="term" value="F:pyridoxal phosphate binding"/>
    <property type="evidence" value="ECO:0007669"/>
    <property type="project" value="InterPro"/>
</dbReference>
<comment type="cofactor">
    <cofactor evidence="1">
        <name>pyridoxal 5'-phosphate</name>
        <dbReference type="ChEBI" id="CHEBI:597326"/>
    </cofactor>
</comment>
<sequence length="146" mass="16049">VFADRLQRLGTENAFKLGDHIARVQADGRTVVKLNMGEPDFDAPIHVAAEAKTQIDNGNGHYCPPAGLESLRKAIARQVSETRGLEVDFRRVVVHPGGKPSIAYTMLAYVNPGDEVIYPSPGFPIYESWVTFVGAKTVPMRLRESD</sequence>
<organism evidence="7">
    <name type="scientific">marine metagenome</name>
    <dbReference type="NCBI Taxonomy" id="408172"/>
    <lineage>
        <taxon>unclassified sequences</taxon>
        <taxon>metagenomes</taxon>
        <taxon>ecological metagenomes</taxon>
    </lineage>
</organism>
<dbReference type="CDD" id="cd00609">
    <property type="entry name" value="AAT_like"/>
    <property type="match status" value="1"/>
</dbReference>
<evidence type="ECO:0000256" key="3">
    <source>
        <dbReference type="ARBA" id="ARBA00022576"/>
    </source>
</evidence>
<feature type="non-terminal residue" evidence="7">
    <location>
        <position position="146"/>
    </location>
</feature>
<evidence type="ECO:0000313" key="7">
    <source>
        <dbReference type="EMBL" id="SVE10432.1"/>
    </source>
</evidence>